<evidence type="ECO:0000313" key="6">
    <source>
        <dbReference type="EMBL" id="RIY08431.1"/>
    </source>
</evidence>
<dbReference type="EMBL" id="QYCN01000022">
    <property type="protein sequence ID" value="RIY08431.1"/>
    <property type="molecule type" value="Genomic_DNA"/>
</dbReference>
<evidence type="ECO:0000313" key="7">
    <source>
        <dbReference type="Proteomes" id="UP000284250"/>
    </source>
</evidence>
<organism evidence="6 7">
    <name type="scientific">Hymenobacter rubripertinctus</name>
    <dbReference type="NCBI Taxonomy" id="2029981"/>
    <lineage>
        <taxon>Bacteria</taxon>
        <taxon>Pseudomonadati</taxon>
        <taxon>Bacteroidota</taxon>
        <taxon>Cytophagia</taxon>
        <taxon>Cytophagales</taxon>
        <taxon>Hymenobacteraceae</taxon>
        <taxon>Hymenobacter</taxon>
    </lineage>
</organism>
<keyword evidence="4" id="KW-0406">Ion transport</keyword>
<dbReference type="Proteomes" id="UP000284250">
    <property type="component" value="Unassembled WGS sequence"/>
</dbReference>
<feature type="domain" description="Calx-beta" evidence="5">
    <location>
        <begin position="295"/>
        <end position="396"/>
    </location>
</feature>
<dbReference type="InterPro" id="IPR026444">
    <property type="entry name" value="Secre_tail"/>
</dbReference>
<dbReference type="PANTHER" id="PTHR11878">
    <property type="entry name" value="SODIUM/CALCIUM EXCHANGER"/>
    <property type="match status" value="1"/>
</dbReference>
<dbReference type="InterPro" id="IPR038081">
    <property type="entry name" value="CalX-like_sf"/>
</dbReference>
<dbReference type="SMART" id="SM00237">
    <property type="entry name" value="Calx_beta"/>
    <property type="match status" value="1"/>
</dbReference>
<sequence length="714" mass="74446">MRVLAMGRRKVIERYQTISAQAFGSPHQKWIPLGRQKYGVSAAAPTRQPFLTGCVLSLVHSPFPFFMKQNYSSWLQRLGLVAGLAALSTAAYAQTPVDFNGTEYKQNFDVLTATGTTYPAGWNGVRLSGSGTANQDLPLTLVTATSNSGAVYNVGTDGAADRAIGSLSSASTVPAFGAAFKNTSGAAITQVQLAGKAEQWRSGSDATVDESLVFEYSLDATSLSTGTWTAVSTLNILEFAKTSTTAAPLDGNAAANSAVITGSFPVAWAAGATIWFRWKDTNDAGSDGLYAIDDFTLNKAVAPTTPTVGFGTSGVTVDESAGTIQIPITLSTISSQDVKVDVVIATPGGTATSPADYTFTTQTITIPKGATTQNATLTIIDDAVVEPAETIILSLQNVLPANVATLGTSTYTITITDNDVAPAPTVSTIAALTVNDAAGVPTQKGQTVSARGTIYGTNTRTAGYLVTLIDNTGGLGLFSSANIGTIANLTEGDSVLVAGTLDQFNGLTQISLTDLTSLGRAKKLYTPRVVTTALTENEESELIRIPGPLTSVDPTQWMTTATGSGYTVDVVDAKGVAYQVRVNKGTTLYNQPAPAGPFSLTGIGGQFDNTSPYTEGYQILPRSLTDLVLGKREPAFAKAVRVYPNPTAGRLTVEVGSLGRGASLEVFNALGQRVQRQQVSGTEASVNVAALKTGLYSIRLTTTDGSVTRSFMKQ</sequence>
<dbReference type="AlphaFoldDB" id="A0A418QTK3"/>
<evidence type="ECO:0000256" key="4">
    <source>
        <dbReference type="ARBA" id="ARBA00023065"/>
    </source>
</evidence>
<reference evidence="6 7" key="1">
    <citation type="submission" date="2019-01" db="EMBL/GenBank/DDBJ databases">
        <title>Hymenobacter humicola sp. nov., isolated from soils in Antarctica.</title>
        <authorList>
            <person name="Sedlacek I."/>
            <person name="Holochova P."/>
            <person name="Kralova S."/>
            <person name="Pantucek R."/>
            <person name="Stankova E."/>
            <person name="Vrbovska V."/>
            <person name="Kristofova L."/>
            <person name="Svec P."/>
            <person name="Busse H.-J."/>
        </authorList>
    </citation>
    <scope>NUCLEOTIDE SEQUENCE [LARGE SCALE GENOMIC DNA]</scope>
    <source>
        <strain evidence="6 7">CCM 8852</strain>
    </source>
</reference>
<keyword evidence="1" id="KW-0732">Signal</keyword>
<evidence type="ECO:0000259" key="5">
    <source>
        <dbReference type="SMART" id="SM00237"/>
    </source>
</evidence>
<keyword evidence="7" id="KW-1185">Reference proteome</keyword>
<keyword evidence="3" id="KW-0106">Calcium</keyword>
<dbReference type="Pfam" id="PF18962">
    <property type="entry name" value="Por_Secre_tail"/>
    <property type="match status" value="1"/>
</dbReference>
<accession>A0A418QTK3</accession>
<dbReference type="InterPro" id="IPR051171">
    <property type="entry name" value="CaCA"/>
</dbReference>
<dbReference type="GO" id="GO:0007154">
    <property type="term" value="P:cell communication"/>
    <property type="evidence" value="ECO:0007669"/>
    <property type="project" value="InterPro"/>
</dbReference>
<evidence type="ECO:0000256" key="1">
    <source>
        <dbReference type="ARBA" id="ARBA00022729"/>
    </source>
</evidence>
<dbReference type="NCBIfam" id="TIGR04183">
    <property type="entry name" value="Por_Secre_tail"/>
    <property type="match status" value="1"/>
</dbReference>
<keyword evidence="2" id="KW-0677">Repeat</keyword>
<dbReference type="InterPro" id="IPR003644">
    <property type="entry name" value="Calx_beta"/>
</dbReference>
<evidence type="ECO:0000256" key="3">
    <source>
        <dbReference type="ARBA" id="ARBA00022837"/>
    </source>
</evidence>
<dbReference type="GO" id="GO:0098703">
    <property type="term" value="P:calcium ion import across plasma membrane"/>
    <property type="evidence" value="ECO:0007669"/>
    <property type="project" value="TreeGrafter"/>
</dbReference>
<dbReference type="GO" id="GO:0016020">
    <property type="term" value="C:membrane"/>
    <property type="evidence" value="ECO:0007669"/>
    <property type="project" value="InterPro"/>
</dbReference>
<dbReference type="Gene3D" id="2.60.40.2030">
    <property type="match status" value="1"/>
</dbReference>
<gene>
    <name evidence="6" type="ORF">D0T11_14425</name>
</gene>
<keyword evidence="4" id="KW-0813">Transport</keyword>
<comment type="caution">
    <text evidence="6">The sequence shown here is derived from an EMBL/GenBank/DDBJ whole genome shotgun (WGS) entry which is preliminary data.</text>
</comment>
<proteinExistence type="predicted"/>
<dbReference type="SUPFAM" id="SSF141072">
    <property type="entry name" value="CalX-like"/>
    <property type="match status" value="1"/>
</dbReference>
<dbReference type="GO" id="GO:0005432">
    <property type="term" value="F:calcium:sodium antiporter activity"/>
    <property type="evidence" value="ECO:0007669"/>
    <property type="project" value="TreeGrafter"/>
</dbReference>
<dbReference type="PANTHER" id="PTHR11878:SF76">
    <property type="entry name" value="CALX-BETA DOMAIN-CONTAINING PROTEIN"/>
    <property type="match status" value="1"/>
</dbReference>
<dbReference type="OrthoDB" id="1056765at2"/>
<protein>
    <submittedName>
        <fullName evidence="6">T9SS C-terminal target domain-containing protein</fullName>
    </submittedName>
</protein>
<evidence type="ECO:0000256" key="2">
    <source>
        <dbReference type="ARBA" id="ARBA00022737"/>
    </source>
</evidence>
<name>A0A418QTK3_9BACT</name>
<dbReference type="Pfam" id="PF03160">
    <property type="entry name" value="Calx-beta"/>
    <property type="match status" value="1"/>
</dbReference>